<proteinExistence type="predicted"/>
<dbReference type="Proteomes" id="UP000324800">
    <property type="component" value="Unassembled WGS sequence"/>
</dbReference>
<feature type="coiled-coil region" evidence="1">
    <location>
        <begin position="253"/>
        <end position="294"/>
    </location>
</feature>
<evidence type="ECO:0000313" key="4">
    <source>
        <dbReference type="Proteomes" id="UP000324800"/>
    </source>
</evidence>
<dbReference type="OrthoDB" id="10692025at2759"/>
<accession>A0A5J4X842</accession>
<reference evidence="3 4" key="1">
    <citation type="submission" date="2019-03" db="EMBL/GenBank/DDBJ databases">
        <title>Single cell metagenomics reveals metabolic interactions within the superorganism composed of flagellate Streblomastix strix and complex community of Bacteroidetes bacteria on its surface.</title>
        <authorList>
            <person name="Treitli S.C."/>
            <person name="Kolisko M."/>
            <person name="Husnik F."/>
            <person name="Keeling P."/>
            <person name="Hampl V."/>
        </authorList>
    </citation>
    <scope>NUCLEOTIDE SEQUENCE [LARGE SCALE GENOMIC DNA]</scope>
    <source>
        <strain evidence="3">ST1C</strain>
    </source>
</reference>
<gene>
    <name evidence="3" type="ORF">EZS28_001700</name>
</gene>
<dbReference type="EMBL" id="SNRW01000187">
    <property type="protein sequence ID" value="KAA6402775.1"/>
    <property type="molecule type" value="Genomic_DNA"/>
</dbReference>
<name>A0A5J4X842_9EUKA</name>
<feature type="compositionally biased region" description="Basic residues" evidence="2">
    <location>
        <begin position="463"/>
        <end position="478"/>
    </location>
</feature>
<protein>
    <submittedName>
        <fullName evidence="3">Uncharacterized protein</fullName>
    </submittedName>
</protein>
<evidence type="ECO:0000313" key="3">
    <source>
        <dbReference type="EMBL" id="KAA6402775.1"/>
    </source>
</evidence>
<feature type="region of interest" description="Disordered" evidence="2">
    <location>
        <begin position="449"/>
        <end position="563"/>
    </location>
</feature>
<keyword evidence="1" id="KW-0175">Coiled coil</keyword>
<feature type="coiled-coil region" evidence="1">
    <location>
        <begin position="330"/>
        <end position="389"/>
    </location>
</feature>
<sequence length="619" mass="73479">MAHFIRPVRGGGLAARLIPIKTERPEAKIAKQTVIQYEQSINEEQKSRHLQQRKMSDRIDIIQKAAMTGDLAKAERGLKMRPENMEDDLAIRIRMRNFDEYKKKFDIVNTEIQKRIAEAEFQLSRGINEFMPDLVYQSKNIIGNIMTHSPRQEYEKLSEEQIIEQNKSRVQILLNELNDTSNQQSLIDLEKWVMEQQSQLPLMEKRIMGMEETNIQIEQEVQITADEVSKMLSQANQDKDLMWEKWSKLQFLMKKLKNEHDLQTQERQILLQRLKRERDERRRKQKEYKDALKLDEVDEELAKIAQMMRGESGGLDLTGGDEATRLRAVMKTLESSMSKMKSNLKKKEEENGRAREILKSQLRSLEKQLEDQQKAATNFEKLLARSKDQNIKQEKEAQEGIEAREQVIQELQDHLRAMTQHIEDPEQYPLTQELIQRNKQFVGRSMQQFENEQSDNDDTNDKQKKKKRNKRKKIKIKIKKEEQNDSDIQLQKTEDGQEFIDNENNEDLEEEEQREEEEAEEDDNIGKYFNDQTNDDEEWEDWNLGITQPGDGDGNEDGQQKGKTLFELLAEDPETSNFTVQNNPDEQYRKERKEFFDQWKQRREDIRDWDQILEQKKKL</sequence>
<comment type="caution">
    <text evidence="3">The sequence shown here is derived from an EMBL/GenBank/DDBJ whole genome shotgun (WGS) entry which is preliminary data.</text>
</comment>
<dbReference type="AlphaFoldDB" id="A0A5J4X842"/>
<evidence type="ECO:0000256" key="1">
    <source>
        <dbReference type="SAM" id="Coils"/>
    </source>
</evidence>
<evidence type="ECO:0000256" key="2">
    <source>
        <dbReference type="SAM" id="MobiDB-lite"/>
    </source>
</evidence>
<feature type="compositionally biased region" description="Acidic residues" evidence="2">
    <location>
        <begin position="496"/>
        <end position="523"/>
    </location>
</feature>
<organism evidence="3 4">
    <name type="scientific">Streblomastix strix</name>
    <dbReference type="NCBI Taxonomy" id="222440"/>
    <lineage>
        <taxon>Eukaryota</taxon>
        <taxon>Metamonada</taxon>
        <taxon>Preaxostyla</taxon>
        <taxon>Oxymonadida</taxon>
        <taxon>Streblomastigidae</taxon>
        <taxon>Streblomastix</taxon>
    </lineage>
</organism>